<evidence type="ECO:0000259" key="3">
    <source>
        <dbReference type="Pfam" id="PF19343"/>
    </source>
</evidence>
<feature type="compositionally biased region" description="Polar residues" evidence="1">
    <location>
        <begin position="824"/>
        <end position="838"/>
    </location>
</feature>
<feature type="region of interest" description="Disordered" evidence="1">
    <location>
        <begin position="206"/>
        <end position="297"/>
    </location>
</feature>
<evidence type="ECO:0000313" key="5">
    <source>
        <dbReference type="Proteomes" id="UP000235786"/>
    </source>
</evidence>
<dbReference type="Proteomes" id="UP000235786">
    <property type="component" value="Unassembled WGS sequence"/>
</dbReference>
<keyword evidence="5" id="KW-1185">Reference proteome</keyword>
<evidence type="ECO:0000256" key="1">
    <source>
        <dbReference type="SAM" id="MobiDB-lite"/>
    </source>
</evidence>
<feature type="domain" description="HAM1-like N-terminal" evidence="3">
    <location>
        <begin position="2"/>
        <end position="629"/>
    </location>
</feature>
<feature type="region of interest" description="Disordered" evidence="1">
    <location>
        <begin position="881"/>
        <end position="905"/>
    </location>
</feature>
<feature type="domain" description="HAM1-like C-terminal" evidence="2">
    <location>
        <begin position="641"/>
        <end position="802"/>
    </location>
</feature>
<dbReference type="STRING" id="1149755.A0A2J6S5X9"/>
<feature type="region of interest" description="Disordered" evidence="1">
    <location>
        <begin position="813"/>
        <end position="852"/>
    </location>
</feature>
<feature type="compositionally biased region" description="Low complexity" evidence="1">
    <location>
        <begin position="839"/>
        <end position="852"/>
    </location>
</feature>
<accession>A0A2J6S5X9</accession>
<evidence type="ECO:0000259" key="2">
    <source>
        <dbReference type="Pfam" id="PF14613"/>
    </source>
</evidence>
<dbReference type="InterPro" id="IPR027842">
    <property type="entry name" value="HAM1-like_C"/>
</dbReference>
<name>A0A2J6S5X9_HYAVF</name>
<dbReference type="InterPro" id="IPR045967">
    <property type="entry name" value="HAM1-like_N"/>
</dbReference>
<dbReference type="Gene3D" id="3.15.10.10">
    <property type="entry name" value="Bactericidal permeability-increasing protein, domain 1"/>
    <property type="match status" value="1"/>
</dbReference>
<protein>
    <recommendedName>
        <fullName evidence="6">Lipid binding protein</fullName>
    </recommendedName>
</protein>
<feature type="compositionally biased region" description="Polar residues" evidence="1">
    <location>
        <begin position="247"/>
        <end position="272"/>
    </location>
</feature>
<dbReference type="EMBL" id="KZ613939">
    <property type="protein sequence ID" value="PMD46167.1"/>
    <property type="molecule type" value="Genomic_DNA"/>
</dbReference>
<dbReference type="Pfam" id="PF14613">
    <property type="entry name" value="HAM1_C"/>
    <property type="match status" value="1"/>
</dbReference>
<evidence type="ECO:0008006" key="6">
    <source>
        <dbReference type="Google" id="ProtNLM"/>
    </source>
</evidence>
<dbReference type="AlphaFoldDB" id="A0A2J6S5X9"/>
<dbReference type="OrthoDB" id="19394at2759"/>
<reference evidence="4 5" key="1">
    <citation type="submission" date="2016-04" db="EMBL/GenBank/DDBJ databases">
        <title>A degradative enzymes factory behind the ericoid mycorrhizal symbiosis.</title>
        <authorList>
            <consortium name="DOE Joint Genome Institute"/>
            <person name="Martino E."/>
            <person name="Morin E."/>
            <person name="Grelet G."/>
            <person name="Kuo A."/>
            <person name="Kohler A."/>
            <person name="Daghino S."/>
            <person name="Barry K."/>
            <person name="Choi C."/>
            <person name="Cichocki N."/>
            <person name="Clum A."/>
            <person name="Copeland A."/>
            <person name="Hainaut M."/>
            <person name="Haridas S."/>
            <person name="Labutti K."/>
            <person name="Lindquist E."/>
            <person name="Lipzen A."/>
            <person name="Khouja H.-R."/>
            <person name="Murat C."/>
            <person name="Ohm R."/>
            <person name="Olson A."/>
            <person name="Spatafora J."/>
            <person name="Veneault-Fourrey C."/>
            <person name="Henrissat B."/>
            <person name="Grigoriev I."/>
            <person name="Martin F."/>
            <person name="Perotto S."/>
        </authorList>
    </citation>
    <scope>NUCLEOTIDE SEQUENCE [LARGE SCALE GENOMIC DNA]</scope>
    <source>
        <strain evidence="4 5">F</strain>
    </source>
</reference>
<feature type="compositionally biased region" description="Polar residues" evidence="1">
    <location>
        <begin position="886"/>
        <end position="905"/>
    </location>
</feature>
<sequence>MSSQVNRPTNVKAKEEDVNRKLQFYGIFSAFQAGKVPSNEQIDIALNSFLKSNALAQPSPKLSAEGRALVADFRDVVEQAKILLLTKNEGNLLQDFIWESQKITGADAALPGAPIDKETAKQHGNQALEGLRTLGTLIITNGQFRKLLNDATILIRDIAGDAAQKAASKVNPSDEALSQIDKPAADNTWHDTPDLSTGNIKQQIKSTYSKNAPVDKSDLQDAAGDATQAAHPDGSRDPADAAALANRDQQYGTSSGLDAQSGVQSGLSTLRQRASENIPDDKKDKARETRERTKNYLSKKMPEERREQTIWRLKKLVIEIQGHPDYEQAINTLLNLAETYAGHANTIGQQATGTVKDAHGDNSLKRAEDDLKTLIERFANGTSTNDFFDAINNIYRDADRDPELKSWFKQIDAYIRKCLQQQGYIMEPRATAEWNKLYDHGNFLLRDRYRNHTDRIVDEIKFLADQFDADPMNKRFATSINKLFTDLGNDENGKPTFKPHLVKDLTEVILPAAFEGIRYVPIPRIEVSDPQIDAVVENLVIESDNLMPNMVEIANDNYFRWGRKKIANKNQNSIEFSVSGIQMDLRDVSYYVKRKQGFPSITDLGVADIFLGGSGLSFKMKLSTADKSDRQNFFKVDKVSVDVKNLKIKLTKSKHKLLFAFAKPILLKALRPAFQKAIEKAIKDQAAQLDTYAYQIKVEADRAQQEALENPEDAPNIYSRYVTALQKQILQGKEKAQAAGARASQAKVNMAITKQDSIFPDIHLPGGISSKATEYKELALKGNDWQSPIFKLGSAPTTSDLPHAPQVTRKAHNVTGGGIRGPQNIGNTNSITNQLSNQAGTAGNTNGSAAYGQAAPTNGSAYTTQGFSNQVDQVFSKEGTPIAATNGKTNGTTLGQNNPVYSGTV</sequence>
<evidence type="ECO:0000313" key="4">
    <source>
        <dbReference type="EMBL" id="PMD46167.1"/>
    </source>
</evidence>
<dbReference type="PANTHER" id="PTHR31138">
    <property type="entry name" value="CHROMOSOME 19, WHOLE GENOME SHOTGUN SEQUENCE"/>
    <property type="match status" value="1"/>
</dbReference>
<organism evidence="4 5">
    <name type="scientific">Hyaloscypha variabilis (strain UAMH 11265 / GT02V1 / F)</name>
    <name type="common">Meliniomyces variabilis</name>
    <dbReference type="NCBI Taxonomy" id="1149755"/>
    <lineage>
        <taxon>Eukaryota</taxon>
        <taxon>Fungi</taxon>
        <taxon>Dikarya</taxon>
        <taxon>Ascomycota</taxon>
        <taxon>Pezizomycotina</taxon>
        <taxon>Leotiomycetes</taxon>
        <taxon>Helotiales</taxon>
        <taxon>Hyaloscyphaceae</taxon>
        <taxon>Hyaloscypha</taxon>
        <taxon>Hyaloscypha variabilis</taxon>
    </lineage>
</organism>
<gene>
    <name evidence="4" type="ORF">L207DRAFT_479790</name>
</gene>
<dbReference type="Pfam" id="PF19343">
    <property type="entry name" value="HAM1_N"/>
    <property type="match status" value="1"/>
</dbReference>
<feature type="compositionally biased region" description="Basic and acidic residues" evidence="1">
    <location>
        <begin position="279"/>
        <end position="297"/>
    </location>
</feature>
<dbReference type="PANTHER" id="PTHR31138:SF1">
    <property type="entry name" value="PDZ DOMAIN-CONTAINING PROTEIN"/>
    <property type="match status" value="1"/>
</dbReference>
<proteinExistence type="predicted"/>